<feature type="region of interest" description="Disordered" evidence="20">
    <location>
        <begin position="1247"/>
        <end position="1278"/>
    </location>
</feature>
<evidence type="ECO:0000256" key="4">
    <source>
        <dbReference type="ARBA" id="ARBA00022679"/>
    </source>
</evidence>
<evidence type="ECO:0000256" key="15">
    <source>
        <dbReference type="ARBA" id="ARBA00023180"/>
    </source>
</evidence>
<keyword evidence="11 17" id="KW-0472">Membrane</keyword>
<evidence type="ECO:0000313" key="25">
    <source>
        <dbReference type="Proteomes" id="UP001314229"/>
    </source>
</evidence>
<dbReference type="GO" id="GO:0008284">
    <property type="term" value="P:positive regulation of cell population proliferation"/>
    <property type="evidence" value="ECO:0007669"/>
    <property type="project" value="TreeGrafter"/>
</dbReference>
<dbReference type="GO" id="GO:0009966">
    <property type="term" value="P:regulation of signal transduction"/>
    <property type="evidence" value="ECO:0007669"/>
    <property type="project" value="UniProtKB-ARBA"/>
</dbReference>
<dbReference type="Pfam" id="PF00757">
    <property type="entry name" value="Furin-like"/>
    <property type="match status" value="1"/>
</dbReference>
<dbReference type="CDD" id="cd00064">
    <property type="entry name" value="FU"/>
    <property type="match status" value="3"/>
</dbReference>
<evidence type="ECO:0000256" key="19">
    <source>
        <dbReference type="PROSITE-ProRule" id="PRU10141"/>
    </source>
</evidence>
<dbReference type="PROSITE" id="PS00107">
    <property type="entry name" value="PROTEIN_KINASE_ATP"/>
    <property type="match status" value="1"/>
</dbReference>
<dbReference type="Gene3D" id="2.10.220.10">
    <property type="entry name" value="Hormone Receptor, Insulin-like Growth Factor Receptor 1, Chain A, domain 2"/>
    <property type="match status" value="3"/>
</dbReference>
<keyword evidence="12 17" id="KW-0829">Tyrosine-protein kinase</keyword>
<feature type="domain" description="Protein kinase" evidence="23">
    <location>
        <begin position="709"/>
        <end position="966"/>
    </location>
</feature>
<dbReference type="Gene3D" id="1.10.510.10">
    <property type="entry name" value="Transferase(Phosphotransferase) domain 1"/>
    <property type="match status" value="1"/>
</dbReference>
<comment type="catalytic activity">
    <reaction evidence="16">
        <text>L-tyrosyl-[protein] + ATP = O-phospho-L-tyrosyl-[protein] + ADP + H(+)</text>
        <dbReference type="Rhea" id="RHEA:10596"/>
        <dbReference type="Rhea" id="RHEA-COMP:10136"/>
        <dbReference type="Rhea" id="RHEA-COMP:20101"/>
        <dbReference type="ChEBI" id="CHEBI:15378"/>
        <dbReference type="ChEBI" id="CHEBI:30616"/>
        <dbReference type="ChEBI" id="CHEBI:46858"/>
        <dbReference type="ChEBI" id="CHEBI:61978"/>
        <dbReference type="ChEBI" id="CHEBI:456216"/>
        <dbReference type="EC" id="2.7.10.1"/>
    </reaction>
</comment>
<dbReference type="SUPFAM" id="SSF52058">
    <property type="entry name" value="L domain-like"/>
    <property type="match status" value="2"/>
</dbReference>
<dbReference type="InterPro" id="IPR000719">
    <property type="entry name" value="Prot_kinase_dom"/>
</dbReference>
<dbReference type="InterPro" id="IPR050122">
    <property type="entry name" value="RTK"/>
</dbReference>
<dbReference type="GO" id="GO:0043066">
    <property type="term" value="P:negative regulation of apoptotic process"/>
    <property type="evidence" value="ECO:0007669"/>
    <property type="project" value="TreeGrafter"/>
</dbReference>
<evidence type="ECO:0000256" key="21">
    <source>
        <dbReference type="SAM" id="Phobius"/>
    </source>
</evidence>
<evidence type="ECO:0000313" key="24">
    <source>
        <dbReference type="EMBL" id="CAK6951457.1"/>
    </source>
</evidence>
<dbReference type="InterPro" id="IPR000494">
    <property type="entry name" value="Rcpt_L-dom"/>
</dbReference>
<dbReference type="InterPro" id="IPR009030">
    <property type="entry name" value="Growth_fac_rcpt_cys_sf"/>
</dbReference>
<dbReference type="Pfam" id="PF14843">
    <property type="entry name" value="GF_recep_IV"/>
    <property type="match status" value="1"/>
</dbReference>
<evidence type="ECO:0000256" key="9">
    <source>
        <dbReference type="ARBA" id="ARBA00022840"/>
    </source>
</evidence>
<dbReference type="InterPro" id="IPR017441">
    <property type="entry name" value="Protein_kinase_ATP_BS"/>
</dbReference>
<feature type="compositionally biased region" description="Basic and acidic residues" evidence="20">
    <location>
        <begin position="1296"/>
        <end position="1314"/>
    </location>
</feature>
<dbReference type="SUPFAM" id="SSF56112">
    <property type="entry name" value="Protein kinase-like (PK-like)"/>
    <property type="match status" value="1"/>
</dbReference>
<evidence type="ECO:0000256" key="18">
    <source>
        <dbReference type="PIRSR" id="PIRSR000619-2"/>
    </source>
</evidence>
<evidence type="ECO:0000256" key="12">
    <source>
        <dbReference type="ARBA" id="ARBA00023137"/>
    </source>
</evidence>
<keyword evidence="5 21" id="KW-0812">Transmembrane</keyword>
<comment type="similarity">
    <text evidence="17">Belongs to the protein kinase superfamily. Tyr protein kinase family. EGF receptor subfamily.</text>
</comment>
<proteinExistence type="inferred from homology"/>
<feature type="region of interest" description="Disordered" evidence="20">
    <location>
        <begin position="1009"/>
        <end position="1029"/>
    </location>
</feature>
<evidence type="ECO:0000256" key="13">
    <source>
        <dbReference type="ARBA" id="ARBA00023157"/>
    </source>
</evidence>
<comment type="subcellular location">
    <subcellularLocation>
        <location evidence="1">Membrane</location>
        <topology evidence="1">Single-pass type I membrane protein</topology>
    </subcellularLocation>
</comment>
<dbReference type="PANTHER" id="PTHR24416">
    <property type="entry name" value="TYROSINE-PROTEIN KINASE RECEPTOR"/>
    <property type="match status" value="1"/>
</dbReference>
<evidence type="ECO:0000256" key="22">
    <source>
        <dbReference type="SAM" id="SignalP"/>
    </source>
</evidence>
<dbReference type="GO" id="GO:0038132">
    <property type="term" value="F:neuregulin binding"/>
    <property type="evidence" value="ECO:0007669"/>
    <property type="project" value="TreeGrafter"/>
</dbReference>
<reference evidence="24 25" key="1">
    <citation type="submission" date="2024-01" db="EMBL/GenBank/DDBJ databases">
        <authorList>
            <person name="Alioto T."/>
            <person name="Alioto T."/>
            <person name="Gomez Garrido J."/>
        </authorList>
    </citation>
    <scope>NUCLEOTIDE SEQUENCE [LARGE SCALE GENOMIC DNA]</scope>
</reference>
<dbReference type="InterPro" id="IPR032778">
    <property type="entry name" value="GF_recep_IV"/>
</dbReference>
<keyword evidence="8 17" id="KW-0418">Kinase</keyword>
<evidence type="ECO:0000256" key="5">
    <source>
        <dbReference type="ARBA" id="ARBA00022692"/>
    </source>
</evidence>
<gene>
    <name evidence="24" type="ORF">FSCOSCO3_A016663</name>
</gene>
<feature type="binding site" evidence="18 19">
    <location>
        <position position="742"/>
    </location>
    <ligand>
        <name>ATP</name>
        <dbReference type="ChEBI" id="CHEBI:30616"/>
    </ligand>
</feature>
<dbReference type="InterPro" id="IPR011009">
    <property type="entry name" value="Kinase-like_dom_sf"/>
</dbReference>
<dbReference type="InterPro" id="IPR016245">
    <property type="entry name" value="Tyr_kinase_EGF/ERB/XmrK_rcpt"/>
</dbReference>
<dbReference type="FunFam" id="3.30.200.20:FF:000276">
    <property type="entry name" value="Receptor tyrosine-protein kinase erbB-3"/>
    <property type="match status" value="1"/>
</dbReference>
<dbReference type="SUPFAM" id="SSF57184">
    <property type="entry name" value="Growth factor receptor domain"/>
    <property type="match status" value="2"/>
</dbReference>
<keyword evidence="6 22" id="KW-0732">Signal</keyword>
<dbReference type="PANTHER" id="PTHR24416:SF88">
    <property type="entry name" value="RECEPTOR TYROSINE-PROTEIN KINASE ERBB-3"/>
    <property type="match status" value="1"/>
</dbReference>
<keyword evidence="3" id="KW-0597">Phosphoprotein</keyword>
<evidence type="ECO:0000256" key="2">
    <source>
        <dbReference type="ARBA" id="ARBA00011902"/>
    </source>
</evidence>
<protein>
    <recommendedName>
        <fullName evidence="2 17">Receptor protein-tyrosine kinase</fullName>
        <ecNumber evidence="2 17">2.7.10.1</ecNumber>
    </recommendedName>
</protein>
<evidence type="ECO:0000256" key="20">
    <source>
        <dbReference type="SAM" id="MobiDB-lite"/>
    </source>
</evidence>
<keyword evidence="7 17" id="KW-0547">Nucleotide-binding</keyword>
<evidence type="ECO:0000256" key="7">
    <source>
        <dbReference type="ARBA" id="ARBA00022741"/>
    </source>
</evidence>
<evidence type="ECO:0000256" key="14">
    <source>
        <dbReference type="ARBA" id="ARBA00023170"/>
    </source>
</evidence>
<evidence type="ECO:0000256" key="1">
    <source>
        <dbReference type="ARBA" id="ARBA00004479"/>
    </source>
</evidence>
<dbReference type="CDD" id="cd12095">
    <property type="entry name" value="TM_ErbB3"/>
    <property type="match status" value="1"/>
</dbReference>
<dbReference type="InterPro" id="IPR036941">
    <property type="entry name" value="Rcpt_L-dom_sf"/>
</dbReference>
<feature type="region of interest" description="Disordered" evidence="20">
    <location>
        <begin position="1102"/>
        <end position="1123"/>
    </location>
</feature>
<comment type="caution">
    <text evidence="24">The sequence shown here is derived from an EMBL/GenBank/DDBJ whole genome shotgun (WGS) entry which is preliminary data.</text>
</comment>
<dbReference type="InterPro" id="IPR006211">
    <property type="entry name" value="Furin-like_Cys-rich_dom"/>
</dbReference>
<accession>A0AAV1MWP9</accession>
<keyword evidence="10 21" id="KW-1133">Transmembrane helix</keyword>
<sequence>MNQWRIILLSVTLLWSLQTALSQTHEVVCPGTQNGLSSTGSQENQYNLIKERYDDCEIIMGNLEITQIESNWDFSFLKAIREVTGYVLIAMNHFQEIPLGQLRVIRGNSLYERRFALSVFLNYPKDGSNGLRQLGLANLTEILEGGVQIINNKYLSYGPWIFWQDIIRDNSAPIDIQYNGERGPCHKSCGDYCWGPNKNQCQILTKTVCAPQCNGRCFGTSPRDCCHIECAAGCKGPLDVDCFACRHFNDSEACVPQCPQTLIYNKQTFQMENNPNAKYQYGSICVSQCPIHFVVDDSSCVSACPQDKMEVEREGQRQCELCSGLCPKVCEGTGAEHRQTVDSSNIDSFINCTKIQGSLHFLVTGILGDDFKQIPPLDAKKLEVFRTVREITDFLNIQSWPRELNDLSVFSSLTTIQGRSLYKRFSLMVMHISTLTSLGLRSLREISDGNVYVSQNANLCYHHTVNWAQLFRGRRIRINNINNNRPLTECVAEGHVCDPLCSDSGCWGPGPDQCLSCRNYSRNGTCVGSCNFYTGTLKEFAGPDGECIACHSECKPQIGEPSCTGPGADECVACANLRDGPYCMSSCPTGVNDGQRGLIFKYPNRDGHCEPCHHNCTQGCSGPGLNDCLETVILAISSGQITGIALGVPAGLIFCLVLFFLGVLYHRGLAIRRKRAMRRYLESGESFEPLGPGEKGTKVHARILRPSDLKKIKALGSGVFGTVHKGFWTPERETVKIPVAIKTIQDSSGRQTFTEITDHMLSMGSLDHPYIVRLLGICPGASLQLVTQLSSQGSLVEHLRQHKNSLDPQRLLNWCVQIAKGMYYLEEHCMVHRNLAARNILLKNDYQVQISDYGVADLLYPDDKKYVYTDTKTPIKWMALESILFRRYTHQSDVWSYGVTVWEMMSYGAEPYASVQPQEVPSLLEKGERLSQPHICTIDVYMVMVKCWMIDENIRPTFKELASDFTRMARDPPRYLVIKVEGGEAASEQIHRRESERGLLDAALDDQDEEGLEDGLATPPLQHSPSWSLSRSRISSYRSGTSQAGPVGYLPMTPSPVDSIRQLWFQRSRLSSVRTLPERSEVRGSGREAELCEEGLRTGSLHRARFGSERGNPHINRHRKLSTASSPSSYKVWMAGEEEEVDHYGYVLPGSPDTPDRVCRVSHAGRRNSRSTKNNPSLVVINPSHEYEVMSKEPGAPPCSTAGDSSQVDALSVALCRKTSPLPSLTFIAPLPAEDTTHLESLTPAVRSRQVNEDCEGTVAEQRDSAKKHQLTGDSESEIKVVDDQGQAVQGIGRYEYMDIRRSDSTEGQDQAHERRGHQTSAKSVAETDGTDGAEESQVVEVLKKEHQEEEEEEKNHCTNKQPTLEGNLSSMVMPRPDVLTAGGEKVEEYEEMTGFGVVSSGWEHADYQNLPVKGRAVSEDMGSGSCAGIGGYIKVCAGMESGSNTSFDNPDYWHSRLFLKPDAVRT</sequence>
<dbReference type="Proteomes" id="UP001314229">
    <property type="component" value="Unassembled WGS sequence"/>
</dbReference>
<evidence type="ECO:0000259" key="23">
    <source>
        <dbReference type="PROSITE" id="PS50011"/>
    </source>
</evidence>
<dbReference type="GO" id="GO:0007169">
    <property type="term" value="P:cell surface receptor protein tyrosine kinase signaling pathway"/>
    <property type="evidence" value="ECO:0007669"/>
    <property type="project" value="UniProtKB-UniRule"/>
</dbReference>
<feature type="chain" id="PRO_5043718384" description="Receptor protein-tyrosine kinase" evidence="22">
    <location>
        <begin position="23"/>
        <end position="1467"/>
    </location>
</feature>
<dbReference type="FunFam" id="2.10.220.10:FF:000001">
    <property type="entry name" value="Receptor protein-tyrosine kinase"/>
    <property type="match status" value="1"/>
</dbReference>
<dbReference type="InterPro" id="IPR044912">
    <property type="entry name" value="Egfr_JX_dom"/>
</dbReference>
<dbReference type="GO" id="GO:0022008">
    <property type="term" value="P:neurogenesis"/>
    <property type="evidence" value="ECO:0007669"/>
    <property type="project" value="TreeGrafter"/>
</dbReference>
<dbReference type="PROSITE" id="PS50011">
    <property type="entry name" value="PROTEIN_KINASE_DOM"/>
    <property type="match status" value="1"/>
</dbReference>
<dbReference type="InterPro" id="IPR006212">
    <property type="entry name" value="Furin_repeat"/>
</dbReference>
<evidence type="ECO:0000256" key="6">
    <source>
        <dbReference type="ARBA" id="ARBA00022729"/>
    </source>
</evidence>
<name>A0AAV1MWP9_SCOSC</name>
<dbReference type="GO" id="GO:0009925">
    <property type="term" value="C:basal plasma membrane"/>
    <property type="evidence" value="ECO:0007669"/>
    <property type="project" value="TreeGrafter"/>
</dbReference>
<dbReference type="EMBL" id="CAWUFR010000006">
    <property type="protein sequence ID" value="CAK6951457.1"/>
    <property type="molecule type" value="Genomic_DNA"/>
</dbReference>
<feature type="region of interest" description="Disordered" evidence="20">
    <location>
        <begin position="1295"/>
        <end position="1376"/>
    </location>
</feature>
<dbReference type="GO" id="GO:0043235">
    <property type="term" value="C:receptor complex"/>
    <property type="evidence" value="ECO:0007669"/>
    <property type="project" value="TreeGrafter"/>
</dbReference>
<dbReference type="Pfam" id="PF07714">
    <property type="entry name" value="PK_Tyr_Ser-Thr"/>
    <property type="match status" value="1"/>
</dbReference>
<evidence type="ECO:0000256" key="16">
    <source>
        <dbReference type="ARBA" id="ARBA00051243"/>
    </source>
</evidence>
<feature type="signal peptide" evidence="22">
    <location>
        <begin position="1"/>
        <end position="22"/>
    </location>
</feature>
<dbReference type="FunFam" id="2.10.220.10:FF:000002">
    <property type="entry name" value="Receptor protein-tyrosine kinase"/>
    <property type="match status" value="1"/>
</dbReference>
<feature type="binding site" evidence="18">
    <location>
        <begin position="715"/>
        <end position="723"/>
    </location>
    <ligand>
        <name>ATP</name>
        <dbReference type="ChEBI" id="CHEBI:30616"/>
    </ligand>
</feature>
<dbReference type="FunFam" id="3.80.20.20:FF:000004">
    <property type="entry name" value="Receptor protein-tyrosine kinase"/>
    <property type="match status" value="1"/>
</dbReference>
<evidence type="ECO:0000256" key="17">
    <source>
        <dbReference type="PIRNR" id="PIRNR000619"/>
    </source>
</evidence>
<keyword evidence="4 17" id="KW-0808">Transferase</keyword>
<dbReference type="FunFam" id="1.10.510.10:FF:000233">
    <property type="entry name" value="receptor tyrosine-protein kinase erbB-3"/>
    <property type="match status" value="1"/>
</dbReference>
<feature type="transmembrane region" description="Helical" evidence="21">
    <location>
        <begin position="644"/>
        <end position="665"/>
    </location>
</feature>
<dbReference type="PIRSF" id="PIRSF000619">
    <property type="entry name" value="TyrPK_EGF-R"/>
    <property type="match status" value="1"/>
</dbReference>
<dbReference type="SMART" id="SM00261">
    <property type="entry name" value="FU"/>
    <property type="match status" value="4"/>
</dbReference>
<dbReference type="FunFam" id="3.80.20.20:FF:000003">
    <property type="entry name" value="Receptor protein-tyrosine kinase"/>
    <property type="match status" value="1"/>
</dbReference>
<keyword evidence="13" id="KW-1015">Disulfide bond</keyword>
<evidence type="ECO:0000256" key="11">
    <source>
        <dbReference type="ARBA" id="ARBA00023136"/>
    </source>
</evidence>
<organism evidence="24 25">
    <name type="scientific">Scomber scombrus</name>
    <name type="common">Atlantic mackerel</name>
    <name type="synonym">Scomber vernalis</name>
    <dbReference type="NCBI Taxonomy" id="13677"/>
    <lineage>
        <taxon>Eukaryota</taxon>
        <taxon>Metazoa</taxon>
        <taxon>Chordata</taxon>
        <taxon>Craniata</taxon>
        <taxon>Vertebrata</taxon>
        <taxon>Euteleostomi</taxon>
        <taxon>Actinopterygii</taxon>
        <taxon>Neopterygii</taxon>
        <taxon>Teleostei</taxon>
        <taxon>Neoteleostei</taxon>
        <taxon>Acanthomorphata</taxon>
        <taxon>Pelagiaria</taxon>
        <taxon>Scombriformes</taxon>
        <taxon>Scombridae</taxon>
        <taxon>Scomber</taxon>
    </lineage>
</organism>
<keyword evidence="25" id="KW-1185">Reference proteome</keyword>
<feature type="compositionally biased region" description="Polar residues" evidence="20">
    <location>
        <begin position="1359"/>
        <end position="1371"/>
    </location>
</feature>
<evidence type="ECO:0000256" key="10">
    <source>
        <dbReference type="ARBA" id="ARBA00022989"/>
    </source>
</evidence>
<dbReference type="PRINTS" id="PR00109">
    <property type="entry name" value="TYRKINASE"/>
</dbReference>
<keyword evidence="14 17" id="KW-0675">Receptor</keyword>
<dbReference type="Pfam" id="PF01030">
    <property type="entry name" value="Recep_L_domain"/>
    <property type="match status" value="2"/>
</dbReference>
<dbReference type="Gene3D" id="6.10.250.2930">
    <property type="match status" value="1"/>
</dbReference>
<dbReference type="EC" id="2.7.10.1" evidence="2 17"/>
<dbReference type="GO" id="GO:0038131">
    <property type="term" value="F:neuregulin receptor activity"/>
    <property type="evidence" value="ECO:0007669"/>
    <property type="project" value="TreeGrafter"/>
</dbReference>
<dbReference type="Gene3D" id="3.80.20.20">
    <property type="entry name" value="Receptor L-domain"/>
    <property type="match status" value="2"/>
</dbReference>
<dbReference type="Gene3D" id="3.30.200.20">
    <property type="entry name" value="Phosphorylase Kinase, domain 1"/>
    <property type="match status" value="1"/>
</dbReference>
<dbReference type="GO" id="GO:0004714">
    <property type="term" value="F:transmembrane receptor protein tyrosine kinase activity"/>
    <property type="evidence" value="ECO:0007669"/>
    <property type="project" value="UniProtKB-EC"/>
</dbReference>
<dbReference type="GO" id="GO:0005524">
    <property type="term" value="F:ATP binding"/>
    <property type="evidence" value="ECO:0007669"/>
    <property type="project" value="UniProtKB-UniRule"/>
</dbReference>
<keyword evidence="15" id="KW-0325">Glycoprotein</keyword>
<dbReference type="InterPro" id="IPR001245">
    <property type="entry name" value="Ser-Thr/Tyr_kinase_cat_dom"/>
</dbReference>
<evidence type="ECO:0000256" key="3">
    <source>
        <dbReference type="ARBA" id="ARBA00022553"/>
    </source>
</evidence>
<keyword evidence="9 17" id="KW-0067">ATP-binding</keyword>
<evidence type="ECO:0000256" key="8">
    <source>
        <dbReference type="ARBA" id="ARBA00022777"/>
    </source>
</evidence>